<keyword evidence="1" id="KW-0560">Oxidoreductase</keyword>
<protein>
    <submittedName>
        <fullName evidence="3">NAD(P)-binding protein</fullName>
    </submittedName>
</protein>
<dbReference type="RefSeq" id="XP_070889901.1">
    <property type="nucleotide sequence ID" value="XM_071025586.1"/>
</dbReference>
<name>A0ABR4M286_9EURO</name>
<dbReference type="EMBL" id="JBFXLQ010000004">
    <property type="protein sequence ID" value="KAL2870922.1"/>
    <property type="molecule type" value="Genomic_DNA"/>
</dbReference>
<evidence type="ECO:0000313" key="3">
    <source>
        <dbReference type="EMBL" id="KAL2870922.1"/>
    </source>
</evidence>
<dbReference type="GeneID" id="98140658"/>
<dbReference type="PANTHER" id="PTHR43205:SF19">
    <property type="entry name" value="ENOYL REDUCTASE (ER) DOMAIN-CONTAINING PROTEIN"/>
    <property type="match status" value="1"/>
</dbReference>
<dbReference type="Pfam" id="PF16884">
    <property type="entry name" value="ADH_N_2"/>
    <property type="match status" value="1"/>
</dbReference>
<dbReference type="InterPro" id="IPR013149">
    <property type="entry name" value="ADH-like_C"/>
</dbReference>
<reference evidence="3 4" key="1">
    <citation type="submission" date="2024-07" db="EMBL/GenBank/DDBJ databases">
        <title>Section-level genome sequencing and comparative genomics of Aspergillus sections Usti and Cavernicolus.</title>
        <authorList>
            <consortium name="Lawrence Berkeley National Laboratory"/>
            <person name="Nybo J.L."/>
            <person name="Vesth T.C."/>
            <person name="Theobald S."/>
            <person name="Frisvad J.C."/>
            <person name="Larsen T.O."/>
            <person name="Kjaerboelling I."/>
            <person name="Rothschild-Mancinelli K."/>
            <person name="Lyhne E.K."/>
            <person name="Kogle M.E."/>
            <person name="Barry K."/>
            <person name="Clum A."/>
            <person name="Na H."/>
            <person name="Ledsgaard L."/>
            <person name="Lin J."/>
            <person name="Lipzen A."/>
            <person name="Kuo A."/>
            <person name="Riley R."/>
            <person name="Mondo S."/>
            <person name="Labutti K."/>
            <person name="Haridas S."/>
            <person name="Pangalinan J."/>
            <person name="Salamov A.A."/>
            <person name="Simmons B.A."/>
            <person name="Magnuson J.K."/>
            <person name="Chen J."/>
            <person name="Drula E."/>
            <person name="Henrissat B."/>
            <person name="Wiebenga A."/>
            <person name="Lubbers R.J."/>
            <person name="Gomes A.C."/>
            <person name="Macurrencykelacurrency M.R."/>
            <person name="Stajich J."/>
            <person name="Grigoriev I.V."/>
            <person name="Mortensen U.H."/>
            <person name="De Vries R.P."/>
            <person name="Baker S.E."/>
            <person name="Andersen M.R."/>
        </authorList>
    </citation>
    <scope>NUCLEOTIDE SEQUENCE [LARGE SCALE GENOMIC DNA]</scope>
    <source>
        <strain evidence="3 4">CBS 449.75</strain>
    </source>
</reference>
<dbReference type="SUPFAM" id="SSF51735">
    <property type="entry name" value="NAD(P)-binding Rossmann-fold domains"/>
    <property type="match status" value="1"/>
</dbReference>
<dbReference type="SMART" id="SM00829">
    <property type="entry name" value="PKS_ER"/>
    <property type="match status" value="1"/>
</dbReference>
<comment type="caution">
    <text evidence="3">The sequence shown here is derived from an EMBL/GenBank/DDBJ whole genome shotgun (WGS) entry which is preliminary data.</text>
</comment>
<proteinExistence type="predicted"/>
<dbReference type="InterPro" id="IPR020843">
    <property type="entry name" value="ER"/>
</dbReference>
<sequence length="337" mass="36565">MSMSTRQYVLNATPQALPILTGPTPTFKLSTTPLPPISPTQALLKTLLVSNDPAQRIMLNGLPPDTPIPALVLAQVLESGSPEKLPTGSIVFVWSSWTEYAVREIESCRVVEPIEGLSLGHFLGALGTNGLTAYYGLVEIVKARREDTVVVSGAAGATGSMAVQIARGVLGCKRVIGIAGSDEKCRWVEKLGADVCVNYKKASFEEDLVRATDGLVDVFFDNVAGRILDLMLDRMKHHGRVALCGTITGYNDSDAVGVKNLHEIVTRGVSIHGFTMFDYMHKVREVIALLAQAWKEGKIVLDDSLETLVEAPFEDVPRVWMRLFEGGNTGKLVTKFV</sequence>
<dbReference type="PANTHER" id="PTHR43205">
    <property type="entry name" value="PROSTAGLANDIN REDUCTASE"/>
    <property type="match status" value="1"/>
</dbReference>
<dbReference type="CDD" id="cd05288">
    <property type="entry name" value="PGDH"/>
    <property type="match status" value="1"/>
</dbReference>
<organism evidence="3 4">
    <name type="scientific">Aspergillus lucknowensis</name>
    <dbReference type="NCBI Taxonomy" id="176173"/>
    <lineage>
        <taxon>Eukaryota</taxon>
        <taxon>Fungi</taxon>
        <taxon>Dikarya</taxon>
        <taxon>Ascomycota</taxon>
        <taxon>Pezizomycotina</taxon>
        <taxon>Eurotiomycetes</taxon>
        <taxon>Eurotiomycetidae</taxon>
        <taxon>Eurotiales</taxon>
        <taxon>Aspergillaceae</taxon>
        <taxon>Aspergillus</taxon>
        <taxon>Aspergillus subgen. Nidulantes</taxon>
    </lineage>
</organism>
<dbReference type="InterPro" id="IPR036291">
    <property type="entry name" value="NAD(P)-bd_dom_sf"/>
</dbReference>
<evidence type="ECO:0000256" key="1">
    <source>
        <dbReference type="ARBA" id="ARBA00023002"/>
    </source>
</evidence>
<dbReference type="InterPro" id="IPR045010">
    <property type="entry name" value="MDR_fam"/>
</dbReference>
<evidence type="ECO:0000313" key="4">
    <source>
        <dbReference type="Proteomes" id="UP001610432"/>
    </source>
</evidence>
<gene>
    <name evidence="3" type="ORF">BJX67DRAFT_210610</name>
</gene>
<dbReference type="Gene3D" id="3.40.50.720">
    <property type="entry name" value="NAD(P)-binding Rossmann-like Domain"/>
    <property type="match status" value="1"/>
</dbReference>
<dbReference type="Gene3D" id="3.90.180.10">
    <property type="entry name" value="Medium-chain alcohol dehydrogenases, catalytic domain"/>
    <property type="match status" value="1"/>
</dbReference>
<dbReference type="InterPro" id="IPR011032">
    <property type="entry name" value="GroES-like_sf"/>
</dbReference>
<dbReference type="SUPFAM" id="SSF50129">
    <property type="entry name" value="GroES-like"/>
    <property type="match status" value="1"/>
</dbReference>
<accession>A0ABR4M286</accession>
<dbReference type="Proteomes" id="UP001610432">
    <property type="component" value="Unassembled WGS sequence"/>
</dbReference>
<feature type="domain" description="Enoyl reductase (ER)" evidence="2">
    <location>
        <begin position="22"/>
        <end position="334"/>
    </location>
</feature>
<evidence type="ECO:0000259" key="2">
    <source>
        <dbReference type="SMART" id="SM00829"/>
    </source>
</evidence>
<dbReference type="InterPro" id="IPR041694">
    <property type="entry name" value="ADH_N_2"/>
</dbReference>
<dbReference type="Pfam" id="PF00107">
    <property type="entry name" value="ADH_zinc_N"/>
    <property type="match status" value="1"/>
</dbReference>
<keyword evidence="4" id="KW-1185">Reference proteome</keyword>